<dbReference type="Proteomes" id="UP000253551">
    <property type="component" value="Unassembled WGS sequence"/>
</dbReference>
<gene>
    <name evidence="1" type="ORF">CU098_007251</name>
</gene>
<comment type="caution">
    <text evidence="1">The sequence shown here is derived from an EMBL/GenBank/DDBJ whole genome shotgun (WGS) entry which is preliminary data.</text>
</comment>
<keyword evidence="2" id="KW-1185">Reference proteome</keyword>
<dbReference type="EMBL" id="PJQM01004693">
    <property type="protein sequence ID" value="RCH83603.1"/>
    <property type="molecule type" value="Genomic_DNA"/>
</dbReference>
<reference evidence="1 2" key="1">
    <citation type="journal article" date="2018" name="G3 (Bethesda)">
        <title>Phylogenetic and Phylogenomic Definition of Rhizopus Species.</title>
        <authorList>
            <person name="Gryganskyi A.P."/>
            <person name="Golan J."/>
            <person name="Dolatabadi S."/>
            <person name="Mondo S."/>
            <person name="Robb S."/>
            <person name="Idnurm A."/>
            <person name="Muszewska A."/>
            <person name="Steczkiewicz K."/>
            <person name="Masonjones S."/>
            <person name="Liao H.L."/>
            <person name="Gajdeczka M.T."/>
            <person name="Anike F."/>
            <person name="Vuek A."/>
            <person name="Anishchenko I.M."/>
            <person name="Voigt K."/>
            <person name="de Hoog G.S."/>
            <person name="Smith M.E."/>
            <person name="Heitman J."/>
            <person name="Vilgalys R."/>
            <person name="Stajich J.E."/>
        </authorList>
    </citation>
    <scope>NUCLEOTIDE SEQUENCE [LARGE SCALE GENOMIC DNA]</scope>
    <source>
        <strain evidence="1 2">LSU 92-RS-03</strain>
    </source>
</reference>
<evidence type="ECO:0000313" key="1">
    <source>
        <dbReference type="EMBL" id="RCH83603.1"/>
    </source>
</evidence>
<proteinExistence type="predicted"/>
<name>A0A367J0Y6_RHIST</name>
<accession>A0A367J0Y6</accession>
<evidence type="ECO:0000313" key="2">
    <source>
        <dbReference type="Proteomes" id="UP000253551"/>
    </source>
</evidence>
<dbReference type="AlphaFoldDB" id="A0A367J0Y6"/>
<sequence>MSDKPYSVHIQNIDGYHWDAIKFKQSHNNFSMVYPLYLNTEECDLSIQQNECIRLSSVAIDRSYAIPVFVSKLAASKDDDLFAKLR</sequence>
<protein>
    <submittedName>
        <fullName evidence="1">Uncharacterized protein</fullName>
    </submittedName>
</protein>
<organism evidence="1 2">
    <name type="scientific">Rhizopus stolonifer</name>
    <name type="common">Rhizopus nigricans</name>
    <dbReference type="NCBI Taxonomy" id="4846"/>
    <lineage>
        <taxon>Eukaryota</taxon>
        <taxon>Fungi</taxon>
        <taxon>Fungi incertae sedis</taxon>
        <taxon>Mucoromycota</taxon>
        <taxon>Mucoromycotina</taxon>
        <taxon>Mucoromycetes</taxon>
        <taxon>Mucorales</taxon>
        <taxon>Mucorineae</taxon>
        <taxon>Rhizopodaceae</taxon>
        <taxon>Rhizopus</taxon>
    </lineage>
</organism>